<protein>
    <submittedName>
        <fullName evidence="1">Uncharacterized protein</fullName>
    </submittedName>
</protein>
<name>A0AAU7VFK8_9CAUD</name>
<organism evidence="1">
    <name type="scientific">Enterobacter phage vB_EclP_26</name>
    <dbReference type="NCBI Taxonomy" id="3161160"/>
    <lineage>
        <taxon>Viruses</taxon>
        <taxon>Duplodnaviria</taxon>
        <taxon>Heunggongvirae</taxon>
        <taxon>Uroviricota</taxon>
        <taxon>Caudoviricetes</taxon>
    </lineage>
</organism>
<accession>A0AAU7VFK8</accession>
<proteinExistence type="predicted"/>
<sequence length="70" mass="8042">MTKSQRAKQDHFNNIMSRFMLAYKTGDKVALNEMAAILESRLKACTELKAMRWTTKGDFSHLHANPLICK</sequence>
<reference evidence="1" key="1">
    <citation type="submission" date="2024-06" db="EMBL/GenBank/DDBJ databases">
        <authorList>
            <person name="Li Z."/>
        </authorList>
    </citation>
    <scope>NUCLEOTIDE SEQUENCE</scope>
</reference>
<gene>
    <name evidence="1" type="ORF">vBEclP26_038</name>
</gene>
<evidence type="ECO:0000313" key="1">
    <source>
        <dbReference type="EMBL" id="XBW52466.1"/>
    </source>
</evidence>
<dbReference type="EMBL" id="PP869411">
    <property type="protein sequence ID" value="XBW52466.1"/>
    <property type="molecule type" value="Genomic_DNA"/>
</dbReference>